<name>A0A8S1TF65_PAROT</name>
<proteinExistence type="predicted"/>
<evidence type="ECO:0000313" key="1">
    <source>
        <dbReference type="EMBL" id="CAD8152719.1"/>
    </source>
</evidence>
<accession>A0A8S1TF65</accession>
<keyword evidence="3" id="KW-1185">Reference proteome</keyword>
<evidence type="ECO:0000313" key="3">
    <source>
        <dbReference type="Proteomes" id="UP000683925"/>
    </source>
</evidence>
<comment type="caution">
    <text evidence="2">The sequence shown here is derived from an EMBL/GenBank/DDBJ whole genome shotgun (WGS) entry which is preliminary data.</text>
</comment>
<evidence type="ECO:0000313" key="2">
    <source>
        <dbReference type="EMBL" id="CAD8152721.1"/>
    </source>
</evidence>
<sequence length="78" mass="9314">MLKHTIIEIQEDANQGYSKAVKIEPKLEEEDAFIDIGLSMMLTRDQKSLIQRMQLQIIIFFMRIHNEFLNFRFPKICI</sequence>
<dbReference type="AlphaFoldDB" id="A0A8S1TF65"/>
<dbReference type="EMBL" id="CAJJDP010000027">
    <property type="protein sequence ID" value="CAD8152719.1"/>
    <property type="molecule type" value="Genomic_DNA"/>
</dbReference>
<dbReference type="EMBL" id="CAJJDP010000027">
    <property type="protein sequence ID" value="CAD8152721.1"/>
    <property type="molecule type" value="Genomic_DNA"/>
</dbReference>
<reference evidence="2" key="1">
    <citation type="submission" date="2021-01" db="EMBL/GenBank/DDBJ databases">
        <authorList>
            <consortium name="Genoscope - CEA"/>
            <person name="William W."/>
        </authorList>
    </citation>
    <scope>NUCLEOTIDE SEQUENCE</scope>
</reference>
<organism evidence="2 3">
    <name type="scientific">Paramecium octaurelia</name>
    <dbReference type="NCBI Taxonomy" id="43137"/>
    <lineage>
        <taxon>Eukaryota</taxon>
        <taxon>Sar</taxon>
        <taxon>Alveolata</taxon>
        <taxon>Ciliophora</taxon>
        <taxon>Intramacronucleata</taxon>
        <taxon>Oligohymenophorea</taxon>
        <taxon>Peniculida</taxon>
        <taxon>Parameciidae</taxon>
        <taxon>Paramecium</taxon>
    </lineage>
</organism>
<protein>
    <submittedName>
        <fullName evidence="2">Uncharacterized protein</fullName>
    </submittedName>
</protein>
<gene>
    <name evidence="1" type="ORF">POCTA_138.1.T0270004</name>
    <name evidence="2" type="ORF">POCTA_138.1.T0270005</name>
</gene>
<dbReference type="Proteomes" id="UP000683925">
    <property type="component" value="Unassembled WGS sequence"/>
</dbReference>